<proteinExistence type="predicted"/>
<protein>
    <submittedName>
        <fullName evidence="1">Uncharacterized protein</fullName>
    </submittedName>
</protein>
<gene>
    <name evidence="1" type="ORF">J7S78_14075</name>
</gene>
<comment type="caution">
    <text evidence="1">The sequence shown here is derived from an EMBL/GenBank/DDBJ whole genome shotgun (WGS) entry which is preliminary data.</text>
</comment>
<evidence type="ECO:0000313" key="2">
    <source>
        <dbReference type="Proteomes" id="UP000673434"/>
    </source>
</evidence>
<accession>A0AAP2BIK5</accession>
<dbReference type="RefSeq" id="WP_210846323.1">
    <property type="nucleotide sequence ID" value="NZ_JAGKON010000013.1"/>
</dbReference>
<organism evidence="1 2">
    <name type="scientific">Klebsiella oxytoca</name>
    <dbReference type="NCBI Taxonomy" id="571"/>
    <lineage>
        <taxon>Bacteria</taxon>
        <taxon>Pseudomonadati</taxon>
        <taxon>Pseudomonadota</taxon>
        <taxon>Gammaproteobacteria</taxon>
        <taxon>Enterobacterales</taxon>
        <taxon>Enterobacteriaceae</taxon>
        <taxon>Klebsiella/Raoultella group</taxon>
        <taxon>Klebsiella</taxon>
    </lineage>
</organism>
<keyword evidence="2" id="KW-1185">Reference proteome</keyword>
<evidence type="ECO:0000313" key="1">
    <source>
        <dbReference type="EMBL" id="MBQ0600922.1"/>
    </source>
</evidence>
<name>A0AAP2BIK5_KLEOX</name>
<sequence>MKNFSDIISYLNISNRKPSIGQVRSDVTSWGKTNRSSRHRVKITLWLDSEDKDDRIVISGEVVLNIKKTAPEKGVDLNIDVHHYSGYDKDKRKLTTSHPEQYFRIDGQTNPDDVKSFYVSLCEQIGALELDDRYSFPGLKDYKAA</sequence>
<dbReference type="EMBL" id="JAGKON010000013">
    <property type="protein sequence ID" value="MBQ0600922.1"/>
    <property type="molecule type" value="Genomic_DNA"/>
</dbReference>
<reference evidence="1 2" key="1">
    <citation type="submission" date="2021-03" db="EMBL/GenBank/DDBJ databases">
        <authorList>
            <person name="Stanton E."/>
        </authorList>
    </citation>
    <scope>NUCLEOTIDE SEQUENCE [LARGE SCALE GENOMIC DNA]</scope>
    <source>
        <strain evidence="1 2">2020EL-00037</strain>
    </source>
</reference>
<dbReference type="AlphaFoldDB" id="A0AAP2BIK5"/>
<dbReference type="Proteomes" id="UP000673434">
    <property type="component" value="Unassembled WGS sequence"/>
</dbReference>